<evidence type="ECO:0000313" key="4">
    <source>
        <dbReference type="Proteomes" id="UP000237347"/>
    </source>
</evidence>
<dbReference type="InterPro" id="IPR006527">
    <property type="entry name" value="F-box-assoc_dom_typ1"/>
</dbReference>
<comment type="caution">
    <text evidence="3">The sequence shown here is derived from an EMBL/GenBank/DDBJ whole genome shotgun (WGS) entry which is preliminary data.</text>
</comment>
<dbReference type="Pfam" id="PF07734">
    <property type="entry name" value="FBA_1"/>
    <property type="match status" value="1"/>
</dbReference>
<protein>
    <submittedName>
        <fullName evidence="3">F-box protein</fullName>
    </submittedName>
</protein>
<dbReference type="SUPFAM" id="SSF81383">
    <property type="entry name" value="F-box domain"/>
    <property type="match status" value="1"/>
</dbReference>
<organism evidence="3 4">
    <name type="scientific">Quercus suber</name>
    <name type="common">Cork oak</name>
    <dbReference type="NCBI Taxonomy" id="58331"/>
    <lineage>
        <taxon>Eukaryota</taxon>
        <taxon>Viridiplantae</taxon>
        <taxon>Streptophyta</taxon>
        <taxon>Embryophyta</taxon>
        <taxon>Tracheophyta</taxon>
        <taxon>Spermatophyta</taxon>
        <taxon>Magnoliopsida</taxon>
        <taxon>eudicotyledons</taxon>
        <taxon>Gunneridae</taxon>
        <taxon>Pentapetalae</taxon>
        <taxon>rosids</taxon>
        <taxon>fabids</taxon>
        <taxon>Fagales</taxon>
        <taxon>Fagaceae</taxon>
        <taxon>Quercus</taxon>
    </lineage>
</organism>
<evidence type="ECO:0000259" key="2">
    <source>
        <dbReference type="SMART" id="SM00256"/>
    </source>
</evidence>
<dbReference type="PANTHER" id="PTHR35546">
    <property type="entry name" value="F-BOX PROTEIN INTERACTION DOMAIN PROTEIN-RELATED"/>
    <property type="match status" value="1"/>
</dbReference>
<dbReference type="AlphaFoldDB" id="A0AAW0L7V8"/>
<dbReference type="Pfam" id="PF12937">
    <property type="entry name" value="F-box-like"/>
    <property type="match status" value="1"/>
</dbReference>
<sequence>MEKPATPNALPQDKNGSTQKRKLLSAQELISQYESQGLDSQQASIKVIEELQSALFRVISSGRNRKDKLMIETSKKIDATNARLAVLDMKVDSKPGFGETFAIGVASGVTLKGIGSVMPHVLEGLAQIWGKYFSPKPKSSSSGKKQARMKYCEDPDVMIEILRRLPLKSLLRSRCVCKWWNHLISEPLFISNYTLCNPQHQVSGFYMQTFLFLSMNPELRFIPCTDQIDAAPSPSLSFIEDENGVCINHSCNGLLLCSSFRCCLEEERKYYICKPTTRQYKPLPRPACNTVNGISIAFDPKRSPHYKVICICGHDLLAKHCQIKIYNSYEGCSWRDSGNPFVVLDEFLFNRGVFWKGALHWVGKGKFSLGFDVERELLFTTPMPPILEGWAERRLGYFGESGGHLYLIEIYGPQTTVFDVMEMSGDYSSWFVKYHVDLSGLAAQYPSMIRYNVQDIHRFVFSVLHLVHRNVGENEEEAILVLHIPGKLIPYNLRDNTLINDFDPSPHLMGMEENLGLSYRWESVHPFSNTVCYI</sequence>
<dbReference type="Gene3D" id="1.20.1280.50">
    <property type="match status" value="1"/>
</dbReference>
<dbReference type="InterPro" id="IPR001810">
    <property type="entry name" value="F-box_dom"/>
</dbReference>
<accession>A0AAW0L7V8</accession>
<proteinExistence type="predicted"/>
<feature type="region of interest" description="Disordered" evidence="1">
    <location>
        <begin position="1"/>
        <end position="21"/>
    </location>
</feature>
<evidence type="ECO:0000256" key="1">
    <source>
        <dbReference type="SAM" id="MobiDB-lite"/>
    </source>
</evidence>
<dbReference type="PANTHER" id="PTHR35546:SF134">
    <property type="entry name" value="F-BOX ASSOCIATED DOMAIN-CONTAINING PROTEIN"/>
    <property type="match status" value="1"/>
</dbReference>
<feature type="domain" description="F-box" evidence="2">
    <location>
        <begin position="155"/>
        <end position="193"/>
    </location>
</feature>
<name>A0AAW0L7V8_QUESU</name>
<dbReference type="InterPro" id="IPR055290">
    <property type="entry name" value="At3g26010-like"/>
</dbReference>
<evidence type="ECO:0000313" key="3">
    <source>
        <dbReference type="EMBL" id="KAK7846716.1"/>
    </source>
</evidence>
<dbReference type="CDD" id="cd22157">
    <property type="entry name" value="F-box_AtFBW1-like"/>
    <property type="match status" value="1"/>
</dbReference>
<dbReference type="InterPro" id="IPR036047">
    <property type="entry name" value="F-box-like_dom_sf"/>
</dbReference>
<dbReference type="EMBL" id="PKMF04000151">
    <property type="protein sequence ID" value="KAK7846716.1"/>
    <property type="molecule type" value="Genomic_DNA"/>
</dbReference>
<dbReference type="SMART" id="SM00256">
    <property type="entry name" value="FBOX"/>
    <property type="match status" value="1"/>
</dbReference>
<dbReference type="Proteomes" id="UP000237347">
    <property type="component" value="Unassembled WGS sequence"/>
</dbReference>
<dbReference type="NCBIfam" id="TIGR01640">
    <property type="entry name" value="F_box_assoc_1"/>
    <property type="match status" value="1"/>
</dbReference>
<reference evidence="3 4" key="1">
    <citation type="journal article" date="2018" name="Sci. Data">
        <title>The draft genome sequence of cork oak.</title>
        <authorList>
            <person name="Ramos A.M."/>
            <person name="Usie A."/>
            <person name="Barbosa P."/>
            <person name="Barros P.M."/>
            <person name="Capote T."/>
            <person name="Chaves I."/>
            <person name="Simoes F."/>
            <person name="Abreu I."/>
            <person name="Carrasquinho I."/>
            <person name="Faro C."/>
            <person name="Guimaraes J.B."/>
            <person name="Mendonca D."/>
            <person name="Nobrega F."/>
            <person name="Rodrigues L."/>
            <person name="Saibo N.J.M."/>
            <person name="Varela M.C."/>
            <person name="Egas C."/>
            <person name="Matos J."/>
            <person name="Miguel C.M."/>
            <person name="Oliveira M.M."/>
            <person name="Ricardo C.P."/>
            <person name="Goncalves S."/>
        </authorList>
    </citation>
    <scope>NUCLEOTIDE SEQUENCE [LARGE SCALE GENOMIC DNA]</scope>
    <source>
        <strain evidence="4">cv. HL8</strain>
    </source>
</reference>
<keyword evidence="4" id="KW-1185">Reference proteome</keyword>
<gene>
    <name evidence="3" type="ORF">CFP56_007532</name>
</gene>
<dbReference type="InterPro" id="IPR017451">
    <property type="entry name" value="F-box-assoc_interact_dom"/>
</dbReference>